<dbReference type="Gene3D" id="3.30.70.20">
    <property type="match status" value="1"/>
</dbReference>
<keyword evidence="3" id="KW-0408">Iron</keyword>
<feature type="domain" description="4Fe-4S ferredoxin-type" evidence="5">
    <location>
        <begin position="186"/>
        <end position="215"/>
    </location>
</feature>
<reference evidence="6 7" key="1">
    <citation type="submission" date="2020-05" db="EMBL/GenBank/DDBJ databases">
        <title>Distinct polysaccharide utilization as determinants for interspecies competition between intestinal Prevotella spp.</title>
        <authorList>
            <person name="Galvez E.J.C."/>
            <person name="Iljazovic A."/>
            <person name="Strowig T."/>
        </authorList>
    </citation>
    <scope>NUCLEOTIDE SEQUENCE [LARGE SCALE GENOMIC DNA]</scope>
    <source>
        <strain evidence="6 7">PCHR</strain>
    </source>
</reference>
<name>A0ABX2B5K2_9BACT</name>
<comment type="caution">
    <text evidence="6">The sequence shown here is derived from an EMBL/GenBank/DDBJ whole genome shotgun (WGS) entry which is preliminary data.</text>
</comment>
<dbReference type="Proteomes" id="UP000820977">
    <property type="component" value="Unassembled WGS sequence"/>
</dbReference>
<evidence type="ECO:0000256" key="2">
    <source>
        <dbReference type="ARBA" id="ARBA00022723"/>
    </source>
</evidence>
<evidence type="ECO:0000256" key="4">
    <source>
        <dbReference type="ARBA" id="ARBA00023014"/>
    </source>
</evidence>
<dbReference type="EMBL" id="JABKKJ010000015">
    <property type="protein sequence ID" value="NPE25672.1"/>
    <property type="molecule type" value="Genomic_DNA"/>
</dbReference>
<evidence type="ECO:0000313" key="6">
    <source>
        <dbReference type="EMBL" id="NPE25672.1"/>
    </source>
</evidence>
<evidence type="ECO:0000256" key="3">
    <source>
        <dbReference type="ARBA" id="ARBA00023004"/>
    </source>
</evidence>
<dbReference type="InterPro" id="IPR017896">
    <property type="entry name" value="4Fe4S_Fe-S-bd"/>
</dbReference>
<dbReference type="InterPro" id="IPR017900">
    <property type="entry name" value="4Fe4S_Fe_S_CS"/>
</dbReference>
<keyword evidence="7" id="KW-1185">Reference proteome</keyword>
<dbReference type="Gene3D" id="3.40.50.360">
    <property type="match status" value="1"/>
</dbReference>
<dbReference type="InterPro" id="IPR029039">
    <property type="entry name" value="Flavoprotein-like_sf"/>
</dbReference>
<dbReference type="PROSITE" id="PS00201">
    <property type="entry name" value="FLAVODOXIN"/>
    <property type="match status" value="1"/>
</dbReference>
<dbReference type="Pfam" id="PF13237">
    <property type="entry name" value="Fer4_10"/>
    <property type="match status" value="1"/>
</dbReference>
<protein>
    <submittedName>
        <fullName evidence="6">Ferredoxin family protein</fullName>
    </submittedName>
</protein>
<dbReference type="PROSITE" id="PS00198">
    <property type="entry name" value="4FE4S_FER_1"/>
    <property type="match status" value="2"/>
</dbReference>
<dbReference type="RefSeq" id="WP_172345135.1">
    <property type="nucleotide sequence ID" value="NZ_CASYYZ010000018.1"/>
</dbReference>
<keyword evidence="2" id="KW-0479">Metal-binding</keyword>
<dbReference type="SUPFAM" id="SSF52218">
    <property type="entry name" value="Flavoproteins"/>
    <property type="match status" value="1"/>
</dbReference>
<dbReference type="InterPro" id="IPR047964">
    <property type="entry name" value="EFR1-like"/>
</dbReference>
<organism evidence="6 7">
    <name type="scientific">Xylanibacter caecicola</name>
    <dbReference type="NCBI Taxonomy" id="2736294"/>
    <lineage>
        <taxon>Bacteria</taxon>
        <taxon>Pseudomonadati</taxon>
        <taxon>Bacteroidota</taxon>
        <taxon>Bacteroidia</taxon>
        <taxon>Bacteroidales</taxon>
        <taxon>Prevotellaceae</taxon>
        <taxon>Xylanibacter</taxon>
    </lineage>
</organism>
<dbReference type="SUPFAM" id="SSF54862">
    <property type="entry name" value="4Fe-4S ferredoxins"/>
    <property type="match status" value="1"/>
</dbReference>
<accession>A0ABX2B5K2</accession>
<feature type="domain" description="4Fe-4S ferredoxin-type" evidence="5">
    <location>
        <begin position="216"/>
        <end position="246"/>
    </location>
</feature>
<dbReference type="PROSITE" id="PS51379">
    <property type="entry name" value="4FE4S_FER_2"/>
    <property type="match status" value="2"/>
</dbReference>
<proteinExistence type="predicted"/>
<dbReference type="InterPro" id="IPR001226">
    <property type="entry name" value="Flavodoxin_CS"/>
</dbReference>
<comment type="cofactor">
    <cofactor evidence="1">
        <name>FMN</name>
        <dbReference type="ChEBI" id="CHEBI:58210"/>
    </cofactor>
</comment>
<keyword evidence="4" id="KW-0411">Iron-sulfur</keyword>
<evidence type="ECO:0000313" key="7">
    <source>
        <dbReference type="Proteomes" id="UP000820977"/>
    </source>
</evidence>
<sequence length="260" mass="29505">MIFYLSGTGNTHWAASYICDATGDRMVNIADAIKGNNTYTLDKDERIGFCFPVHGWRPPVLVRRFIEDLNIVNPDGHFCYALCTAGDNIGETIDILRADLKKKGIKIDSAFSLIMPESYVGLPFMDVDTPEKERQKKELAAKELEEYTPYILYRRSGFEHLDIGRWPRINSRVIGGFFTNFLITDKPFRVDTRRCIECGTCAGVCPVGDIKGGKGLMPEWRHNGLCLTCLSCYHHCPVHAIEFGGRTKNKGQYYFDKNKQ</sequence>
<gene>
    <name evidence="6" type="ORF">HPS54_09125</name>
</gene>
<evidence type="ECO:0000256" key="1">
    <source>
        <dbReference type="ARBA" id="ARBA00001917"/>
    </source>
</evidence>
<evidence type="ECO:0000259" key="5">
    <source>
        <dbReference type="PROSITE" id="PS51379"/>
    </source>
</evidence>
<dbReference type="NCBIfam" id="NF038196">
    <property type="entry name" value="ferrodoxin_EFR1"/>
    <property type="match status" value="1"/>
</dbReference>